<dbReference type="PATRIC" id="fig|218284.4.peg.3230"/>
<evidence type="ECO:0000313" key="2">
    <source>
        <dbReference type="Proteomes" id="UP000050398"/>
    </source>
</evidence>
<protein>
    <submittedName>
        <fullName evidence="1">Uncharacterized protein</fullName>
    </submittedName>
</protein>
<sequence length="113" mass="13138">MIDLSFKERFEVNSKEMQEKIIQNYQKDEHMMILVFAQWCVNHDLNPAELYQRAYPQQGDNPALQQGIDLTVSKEESEEIPDTTILGVLSLFGNDDLAHVVTEEINKRTKDIR</sequence>
<reference evidence="1 2" key="1">
    <citation type="submission" date="2015-08" db="EMBL/GenBank/DDBJ databases">
        <title>Draft Genome Sequence of Bacillus vietnamensis UCD-SED5.</title>
        <authorList>
            <person name="Lee R.D."/>
            <person name="Jospin G."/>
            <person name="Lang J.M."/>
            <person name="Coil D.A."/>
            <person name="Eisen J.A."/>
        </authorList>
    </citation>
    <scope>NUCLEOTIDE SEQUENCE [LARGE SCALE GENOMIC DNA]</scope>
    <source>
        <strain evidence="1 2">UCD-SED5</strain>
    </source>
</reference>
<proteinExistence type="predicted"/>
<name>A0A0N8GH13_9BACI</name>
<comment type="caution">
    <text evidence="1">The sequence shown here is derived from an EMBL/GenBank/DDBJ whole genome shotgun (WGS) entry which is preliminary data.</text>
</comment>
<accession>A0A0N8GH13</accession>
<dbReference type="AlphaFoldDB" id="A0A0N8GH13"/>
<organism evidence="1 2">
    <name type="scientific">Rossellomorea vietnamensis</name>
    <dbReference type="NCBI Taxonomy" id="218284"/>
    <lineage>
        <taxon>Bacteria</taxon>
        <taxon>Bacillati</taxon>
        <taxon>Bacillota</taxon>
        <taxon>Bacilli</taxon>
        <taxon>Bacillales</taxon>
        <taxon>Bacillaceae</taxon>
        <taxon>Rossellomorea</taxon>
    </lineage>
</organism>
<evidence type="ECO:0000313" key="1">
    <source>
        <dbReference type="EMBL" id="KPL60018.1"/>
    </source>
</evidence>
<gene>
    <name evidence="1" type="ORF">AM506_08060</name>
</gene>
<dbReference type="eggNOG" id="ENOG5032S7D">
    <property type="taxonomic scope" value="Bacteria"/>
</dbReference>
<dbReference type="EMBL" id="LIXZ01000005">
    <property type="protein sequence ID" value="KPL60018.1"/>
    <property type="molecule type" value="Genomic_DNA"/>
</dbReference>
<dbReference type="Proteomes" id="UP000050398">
    <property type="component" value="Unassembled WGS sequence"/>
</dbReference>